<dbReference type="InterPro" id="IPR029058">
    <property type="entry name" value="AB_hydrolase_fold"/>
</dbReference>
<keyword evidence="3" id="KW-1185">Reference proteome</keyword>
<accession>A0A6A1W6V0</accession>
<dbReference type="Pfam" id="PF12146">
    <property type="entry name" value="Hydrolase_4"/>
    <property type="match status" value="1"/>
</dbReference>
<feature type="domain" description="Serine aminopeptidase S33" evidence="1">
    <location>
        <begin position="43"/>
        <end position="196"/>
    </location>
</feature>
<protein>
    <recommendedName>
        <fullName evidence="1">Serine aminopeptidase S33 domain-containing protein</fullName>
    </recommendedName>
</protein>
<dbReference type="PANTHER" id="PTHR42886:SF38">
    <property type="entry name" value="ALPHA_BETA-HYDROLASES SUPERFAMILY PROTEIN"/>
    <property type="match status" value="1"/>
</dbReference>
<dbReference type="EMBL" id="RXIC02000021">
    <property type="protein sequence ID" value="KAB1219817.1"/>
    <property type="molecule type" value="Genomic_DNA"/>
</dbReference>
<proteinExistence type="predicted"/>
<evidence type="ECO:0000259" key="1">
    <source>
        <dbReference type="Pfam" id="PF12146"/>
    </source>
</evidence>
<dbReference type="InterPro" id="IPR022742">
    <property type="entry name" value="Hydrolase_4"/>
</dbReference>
<dbReference type="SUPFAM" id="SSF53474">
    <property type="entry name" value="alpha/beta-Hydrolases"/>
    <property type="match status" value="1"/>
</dbReference>
<dbReference type="PANTHER" id="PTHR42886">
    <property type="entry name" value="RE40534P-RELATED"/>
    <property type="match status" value="1"/>
</dbReference>
<gene>
    <name evidence="2" type="ORF">CJ030_MR3G009459</name>
</gene>
<reference evidence="2 3" key="1">
    <citation type="journal article" date="2019" name="Plant Biotechnol. J.">
        <title>The red bayberry genome and genetic basis of sex determination.</title>
        <authorList>
            <person name="Jia H.M."/>
            <person name="Jia H.J."/>
            <person name="Cai Q.L."/>
            <person name="Wang Y."/>
            <person name="Zhao H.B."/>
            <person name="Yang W.F."/>
            <person name="Wang G.Y."/>
            <person name="Li Y.H."/>
            <person name="Zhan D.L."/>
            <person name="Shen Y.T."/>
            <person name="Niu Q.F."/>
            <person name="Chang L."/>
            <person name="Qiu J."/>
            <person name="Zhao L."/>
            <person name="Xie H.B."/>
            <person name="Fu W.Y."/>
            <person name="Jin J."/>
            <person name="Li X.W."/>
            <person name="Jiao Y."/>
            <person name="Zhou C.C."/>
            <person name="Tu T."/>
            <person name="Chai C.Y."/>
            <person name="Gao J.L."/>
            <person name="Fan L.J."/>
            <person name="van de Weg E."/>
            <person name="Wang J.Y."/>
            <person name="Gao Z.S."/>
        </authorList>
    </citation>
    <scope>NUCLEOTIDE SEQUENCE [LARGE SCALE GENOMIC DNA]</scope>
    <source>
        <tissue evidence="2">Leaves</tissue>
    </source>
</reference>
<dbReference type="Gene3D" id="3.40.50.1820">
    <property type="entry name" value="alpha/beta hydrolase"/>
    <property type="match status" value="1"/>
</dbReference>
<name>A0A6A1W6V0_9ROSI</name>
<dbReference type="Proteomes" id="UP000516437">
    <property type="component" value="Chromosome 3"/>
</dbReference>
<organism evidence="2 3">
    <name type="scientific">Morella rubra</name>
    <name type="common">Chinese bayberry</name>
    <dbReference type="NCBI Taxonomy" id="262757"/>
    <lineage>
        <taxon>Eukaryota</taxon>
        <taxon>Viridiplantae</taxon>
        <taxon>Streptophyta</taxon>
        <taxon>Embryophyta</taxon>
        <taxon>Tracheophyta</taxon>
        <taxon>Spermatophyta</taxon>
        <taxon>Magnoliopsida</taxon>
        <taxon>eudicotyledons</taxon>
        <taxon>Gunneridae</taxon>
        <taxon>Pentapetalae</taxon>
        <taxon>rosids</taxon>
        <taxon>fabids</taxon>
        <taxon>Fagales</taxon>
        <taxon>Myricaceae</taxon>
        <taxon>Morella</taxon>
    </lineage>
</organism>
<comment type="caution">
    <text evidence="2">The sequence shown here is derived from an EMBL/GenBank/DDBJ whole genome shotgun (WGS) entry which is preliminary data.</text>
</comment>
<dbReference type="AlphaFoldDB" id="A0A6A1W6V0"/>
<evidence type="ECO:0000313" key="3">
    <source>
        <dbReference type="Proteomes" id="UP000516437"/>
    </source>
</evidence>
<evidence type="ECO:0000313" key="2">
    <source>
        <dbReference type="EMBL" id="KAB1219817.1"/>
    </source>
</evidence>
<sequence length="294" mass="33312">MSIARPCSTQEERPRHSVTNQWRTTINNKHGEKLVGILHDTGSKGLVILCHGIHSSKECIPLMNLAADLEREGISAFRFDFAGNGESEGAFQYGNYRREAYDLHAVIEHFRREGCEIIAIIGHSKGGNVVLLYASMFNDISIVINISGRFNLERGMEGPLGKDFLQRIKQKGFIDVRNKRGKFEYCVTEESLMDRLSMDTHATSLLIQPECRVLTVHGSMDKIVPLEDAMEFAKFIPNHKLHIIEGANHEYTSHQDELASVVLHFIRAHFHPDRDIHGRLPLCTRVDQSAQSRL</sequence>
<dbReference type="OrthoDB" id="9988524at2759"/>